<sequence length="164" mass="18647">MISSYAIPMIFPFFVAAMPAIKFTESIIVKRSAAEVFDFTQDYNQRLSWDTFLKQADLMGGVTSAGKGVKAWCVAKNGLGMETEYITFNPPKATAVRMTKGPFLFKKFLGSWNFKEVDGQTTEVIFLYSYDLRFPFSIFSFLVKGNLQKNVRQRLNDLKKCLEG</sequence>
<dbReference type="Proteomes" id="UP001165367">
    <property type="component" value="Unassembled WGS sequence"/>
</dbReference>
<reference evidence="1" key="1">
    <citation type="submission" date="2022-01" db="EMBL/GenBank/DDBJ databases">
        <authorList>
            <person name="Jo J.-H."/>
            <person name="Im W.-T."/>
        </authorList>
    </citation>
    <scope>NUCLEOTIDE SEQUENCE</scope>
    <source>
        <strain evidence="1">NA20</strain>
    </source>
</reference>
<dbReference type="Pfam" id="PF10604">
    <property type="entry name" value="Polyketide_cyc2"/>
    <property type="match status" value="1"/>
</dbReference>
<dbReference type="InterPro" id="IPR019587">
    <property type="entry name" value="Polyketide_cyclase/dehydratase"/>
</dbReference>
<organism evidence="1 2">
    <name type="scientific">Terrimonas ginsenosidimutans</name>
    <dbReference type="NCBI Taxonomy" id="2908004"/>
    <lineage>
        <taxon>Bacteria</taxon>
        <taxon>Pseudomonadati</taxon>
        <taxon>Bacteroidota</taxon>
        <taxon>Chitinophagia</taxon>
        <taxon>Chitinophagales</taxon>
        <taxon>Chitinophagaceae</taxon>
        <taxon>Terrimonas</taxon>
    </lineage>
</organism>
<accession>A0ABS9KUH0</accession>
<evidence type="ECO:0000313" key="1">
    <source>
        <dbReference type="EMBL" id="MCG2615925.1"/>
    </source>
</evidence>
<proteinExistence type="predicted"/>
<dbReference type="EMBL" id="JAKLTR010000011">
    <property type="protein sequence ID" value="MCG2615925.1"/>
    <property type="molecule type" value="Genomic_DNA"/>
</dbReference>
<dbReference type="RefSeq" id="WP_237874459.1">
    <property type="nucleotide sequence ID" value="NZ_JAKLTR010000011.1"/>
</dbReference>
<dbReference type="Gene3D" id="3.30.530.20">
    <property type="match status" value="1"/>
</dbReference>
<keyword evidence="2" id="KW-1185">Reference proteome</keyword>
<evidence type="ECO:0000313" key="2">
    <source>
        <dbReference type="Proteomes" id="UP001165367"/>
    </source>
</evidence>
<name>A0ABS9KUH0_9BACT</name>
<comment type="caution">
    <text evidence="1">The sequence shown here is derived from an EMBL/GenBank/DDBJ whole genome shotgun (WGS) entry which is preliminary data.</text>
</comment>
<gene>
    <name evidence="1" type="ORF">LZZ85_16635</name>
</gene>
<dbReference type="SUPFAM" id="SSF55961">
    <property type="entry name" value="Bet v1-like"/>
    <property type="match status" value="1"/>
</dbReference>
<dbReference type="InterPro" id="IPR023393">
    <property type="entry name" value="START-like_dom_sf"/>
</dbReference>
<protein>
    <submittedName>
        <fullName evidence="1">SRPBCC family protein</fullName>
    </submittedName>
</protein>